<dbReference type="AlphaFoldDB" id="A0A0E0AXX6"/>
<dbReference type="eggNOG" id="KOG1873">
    <property type="taxonomic scope" value="Eukaryota"/>
</dbReference>
<dbReference type="Pfam" id="PF00443">
    <property type="entry name" value="UCH"/>
    <property type="match status" value="1"/>
</dbReference>
<dbReference type="InterPro" id="IPR018200">
    <property type="entry name" value="USP_CS"/>
</dbReference>
<evidence type="ECO:0000256" key="2">
    <source>
        <dbReference type="SAM" id="MobiDB-lite"/>
    </source>
</evidence>
<dbReference type="InterPro" id="IPR050164">
    <property type="entry name" value="Peptidase_C19"/>
</dbReference>
<keyword evidence="5" id="KW-1185">Reference proteome</keyword>
<reference evidence="4" key="1">
    <citation type="submission" date="2015-04" db="UniProtKB">
        <authorList>
            <consortium name="EnsemblPlants"/>
        </authorList>
    </citation>
    <scope>IDENTIFICATION</scope>
</reference>
<dbReference type="GO" id="GO:0016579">
    <property type="term" value="P:protein deubiquitination"/>
    <property type="evidence" value="ECO:0007669"/>
    <property type="project" value="InterPro"/>
</dbReference>
<evidence type="ECO:0000259" key="3">
    <source>
        <dbReference type="PROSITE" id="PS50235"/>
    </source>
</evidence>
<evidence type="ECO:0000313" key="5">
    <source>
        <dbReference type="Proteomes" id="UP000026961"/>
    </source>
</evidence>
<dbReference type="Gene3D" id="3.90.70.10">
    <property type="entry name" value="Cysteine proteinases"/>
    <property type="match status" value="3"/>
</dbReference>
<feature type="region of interest" description="Disordered" evidence="2">
    <location>
        <begin position="421"/>
        <end position="440"/>
    </location>
</feature>
<dbReference type="STRING" id="40148.A0A0E0AXX6"/>
<dbReference type="GO" id="GO:0005634">
    <property type="term" value="C:nucleus"/>
    <property type="evidence" value="ECO:0007669"/>
    <property type="project" value="TreeGrafter"/>
</dbReference>
<dbReference type="PROSITE" id="PS00972">
    <property type="entry name" value="USP_1"/>
    <property type="match status" value="1"/>
</dbReference>
<evidence type="ECO:0000313" key="4">
    <source>
        <dbReference type="EnsemblPlants" id="OGLUM08G22460.1"/>
    </source>
</evidence>
<dbReference type="Proteomes" id="UP000026961">
    <property type="component" value="Chromosome 8"/>
</dbReference>
<dbReference type="HOGENOM" id="CLU_012495_0_0_1"/>
<feature type="region of interest" description="Disordered" evidence="2">
    <location>
        <begin position="1"/>
        <end position="28"/>
    </location>
</feature>
<sequence>MNWAHDSMSQSDLGPVKNTGGHPEVISAANQPSPIGAVVFLPLPSALDSLLFSNFSASSRCSPLVGRSISGGSPPRVLLVSCLFVPDAPGRSLHGFLGCRIRGGAVLDAMDEESQPKSPSLERPAAATDANSGGGYRARHCRHVLYGEDDINLAIELIKTCDDTPMEISVCLDCESRFCTTHGKWHASINKHWVALVYKKPHVTYCFACEECYFIRTENFGEVMDNEEDDYFISFREEDEKGMRVDNEAGDHASGSVIGHACPIKGIPNLGNTCYLNSLLQCLLVLGRLRAGILGLDAPLGLLEFKGNGMHDSQEALCILRTGLDKEERAMKLSNMQAGAPSAVAPTVIDSIFGGQLSVTSSCKHCSVRSLSHDVFHDLSVPLPQKESPAKSVELSPWTKGHRSPRKICIKLLSAIDKHKSDNEKTHKISERGDSQSPASELEDVFLVKTSKPLKVDSTKVEQISHSKDAIGGPLQTRKDKVQGKVVDALPQKVLCDAKVDGMDAATADSRIPEDRSSPSFVSPLSEENALIASGSDVKINDSAVQPEVSTEAKMTASSAKVTTKDKGKTQISDVVYDKAHDINSLASIEKCLELYLETEEIEWTCENCSKVVEKPGIMSSTKEDTTAGDQSEQSEKSAYQVEENQNEQKDKNECPIQTRLIRKLPPVLTIHLMRYLEDFKKVIGHVSFKEILDVGQFIQDSEFEGYSMQDSQQIAERDSTKMEQITQNKDTVHGPLQTQKDKVQGKAVDVLPQKVLYDVKVDRINVATADSLIPEDPASQSFVSPLREENALASGSDDEKNDSAVQPEVSTEAKRTTSSVKVTTEDKGKTQISDVVYDKAQDIESLVSIECLELHFEAKMIEWANENCSIILVEYREPIMSSTKGDTTDGNQSEQSEKIICQSEQSYEKKLFPEVGTCNTDIVQAIVEGRDSHITGLELEYVTHVAIEETDHPKRSLGSRKVIGHVSFEKILDMGLFMDPRY</sequence>
<accession>A0A0E0AXX6</accession>
<feature type="region of interest" description="Disordered" evidence="2">
    <location>
        <begin position="111"/>
        <end position="134"/>
    </location>
</feature>
<dbReference type="CDD" id="cd02257">
    <property type="entry name" value="Peptidase_C19"/>
    <property type="match status" value="1"/>
</dbReference>
<dbReference type="InterPro" id="IPR038765">
    <property type="entry name" value="Papain-like_cys_pep_sf"/>
</dbReference>
<dbReference type="InterPro" id="IPR028889">
    <property type="entry name" value="USP"/>
</dbReference>
<name>A0A0E0AXX6_9ORYZ</name>
<dbReference type="Gramene" id="OGLUM08G22460.1">
    <property type="protein sequence ID" value="OGLUM08G22460.1"/>
    <property type="gene ID" value="OGLUM08G22460"/>
</dbReference>
<dbReference type="PANTHER" id="PTHR24006:SF807">
    <property type="entry name" value="OS08G0527100 PROTEIN"/>
    <property type="match status" value="1"/>
</dbReference>
<dbReference type="PROSITE" id="PS50235">
    <property type="entry name" value="USP_3"/>
    <property type="match status" value="1"/>
</dbReference>
<dbReference type="SUPFAM" id="SSF54001">
    <property type="entry name" value="Cysteine proteinases"/>
    <property type="match status" value="1"/>
</dbReference>
<dbReference type="PANTHER" id="PTHR24006">
    <property type="entry name" value="UBIQUITIN CARBOXYL-TERMINAL HYDROLASE"/>
    <property type="match status" value="1"/>
</dbReference>
<feature type="domain" description="USP" evidence="3">
    <location>
        <begin position="265"/>
        <end position="827"/>
    </location>
</feature>
<protein>
    <submittedName>
        <fullName evidence="4">Ubiquitinyl hydrolase 1</fullName>
    </submittedName>
</protein>
<organism evidence="4">
    <name type="scientific">Oryza glumipatula</name>
    <dbReference type="NCBI Taxonomy" id="40148"/>
    <lineage>
        <taxon>Eukaryota</taxon>
        <taxon>Viridiplantae</taxon>
        <taxon>Streptophyta</taxon>
        <taxon>Embryophyta</taxon>
        <taxon>Tracheophyta</taxon>
        <taxon>Spermatophyta</taxon>
        <taxon>Magnoliopsida</taxon>
        <taxon>Liliopsida</taxon>
        <taxon>Poales</taxon>
        <taxon>Poaceae</taxon>
        <taxon>BOP clade</taxon>
        <taxon>Oryzoideae</taxon>
        <taxon>Oryzeae</taxon>
        <taxon>Oryzinae</taxon>
        <taxon>Oryza</taxon>
    </lineage>
</organism>
<feature type="region of interest" description="Disordered" evidence="2">
    <location>
        <begin position="790"/>
        <end position="824"/>
    </location>
</feature>
<dbReference type="GO" id="GO:0004843">
    <property type="term" value="F:cysteine-type deubiquitinase activity"/>
    <property type="evidence" value="ECO:0007669"/>
    <property type="project" value="InterPro"/>
</dbReference>
<dbReference type="GO" id="GO:0005829">
    <property type="term" value="C:cytosol"/>
    <property type="evidence" value="ECO:0007669"/>
    <property type="project" value="TreeGrafter"/>
</dbReference>
<reference evidence="4" key="2">
    <citation type="submission" date="2018-05" db="EMBL/GenBank/DDBJ databases">
        <title>OgluRS3 (Oryza glumaepatula Reference Sequence Version 3).</title>
        <authorList>
            <person name="Zhang J."/>
            <person name="Kudrna D."/>
            <person name="Lee S."/>
            <person name="Talag J."/>
            <person name="Welchert J."/>
            <person name="Wing R.A."/>
        </authorList>
    </citation>
    <scope>NUCLEOTIDE SEQUENCE [LARGE SCALE GENOMIC DNA]</scope>
</reference>
<comment type="similarity">
    <text evidence="1">Belongs to the peptidase C19 family.</text>
</comment>
<dbReference type="InterPro" id="IPR001394">
    <property type="entry name" value="Peptidase_C19_UCH"/>
</dbReference>
<evidence type="ECO:0000256" key="1">
    <source>
        <dbReference type="ARBA" id="ARBA00009085"/>
    </source>
</evidence>
<dbReference type="EnsemblPlants" id="OGLUM08G22460.1">
    <property type="protein sequence ID" value="OGLUM08G22460.1"/>
    <property type="gene ID" value="OGLUM08G22460"/>
</dbReference>
<feature type="region of interest" description="Disordered" evidence="2">
    <location>
        <begin position="620"/>
        <end position="653"/>
    </location>
</feature>
<feature type="compositionally biased region" description="Basic and acidic residues" evidence="2">
    <location>
        <begin position="421"/>
        <end position="434"/>
    </location>
</feature>
<proteinExistence type="inferred from homology"/>